<dbReference type="EMBL" id="JBHTBW010000045">
    <property type="protein sequence ID" value="MFC7442126.1"/>
    <property type="molecule type" value="Genomic_DNA"/>
</dbReference>
<sequence>MEIPLSVQEVTAKIRQMEENGQPLGKKKVKQAHPDLMLSALYYFPSWEYAVQSSTGTK</sequence>
<evidence type="ECO:0000313" key="2">
    <source>
        <dbReference type="Proteomes" id="UP001596500"/>
    </source>
</evidence>
<dbReference type="RefSeq" id="WP_379865776.1">
    <property type="nucleotide sequence ID" value="NZ_JBHTBW010000045.1"/>
</dbReference>
<reference evidence="2" key="1">
    <citation type="journal article" date="2019" name="Int. J. Syst. Evol. Microbiol.">
        <title>The Global Catalogue of Microorganisms (GCM) 10K type strain sequencing project: providing services to taxonomists for standard genome sequencing and annotation.</title>
        <authorList>
            <consortium name="The Broad Institute Genomics Platform"/>
            <consortium name="The Broad Institute Genome Sequencing Center for Infectious Disease"/>
            <person name="Wu L."/>
            <person name="Ma J."/>
        </authorList>
    </citation>
    <scope>NUCLEOTIDE SEQUENCE [LARGE SCALE GENOMIC DNA]</scope>
    <source>
        <strain evidence="2">CGMCC 1.12942</strain>
    </source>
</reference>
<dbReference type="Proteomes" id="UP001596500">
    <property type="component" value="Unassembled WGS sequence"/>
</dbReference>
<proteinExistence type="predicted"/>
<comment type="caution">
    <text evidence="1">The sequence shown here is derived from an EMBL/GenBank/DDBJ whole genome shotgun (WGS) entry which is preliminary data.</text>
</comment>
<organism evidence="1 2">
    <name type="scientific">Laceyella putida</name>
    <dbReference type="NCBI Taxonomy" id="110101"/>
    <lineage>
        <taxon>Bacteria</taxon>
        <taxon>Bacillati</taxon>
        <taxon>Bacillota</taxon>
        <taxon>Bacilli</taxon>
        <taxon>Bacillales</taxon>
        <taxon>Thermoactinomycetaceae</taxon>
        <taxon>Laceyella</taxon>
    </lineage>
</organism>
<name>A0ABW2RMA8_9BACL</name>
<protein>
    <recommendedName>
        <fullName evidence="3">Transposase</fullName>
    </recommendedName>
</protein>
<gene>
    <name evidence="1" type="ORF">ACFQNG_13605</name>
</gene>
<keyword evidence="2" id="KW-1185">Reference proteome</keyword>
<evidence type="ECO:0000313" key="1">
    <source>
        <dbReference type="EMBL" id="MFC7442126.1"/>
    </source>
</evidence>
<evidence type="ECO:0008006" key="3">
    <source>
        <dbReference type="Google" id="ProtNLM"/>
    </source>
</evidence>
<accession>A0ABW2RMA8</accession>